<evidence type="ECO:0000256" key="3">
    <source>
        <dbReference type="ARBA" id="ARBA00023082"/>
    </source>
</evidence>
<organism evidence="6 7">
    <name type="scientific">Parapedobacter indicus</name>
    <dbReference type="NCBI Taxonomy" id="1477437"/>
    <lineage>
        <taxon>Bacteria</taxon>
        <taxon>Pseudomonadati</taxon>
        <taxon>Bacteroidota</taxon>
        <taxon>Sphingobacteriia</taxon>
        <taxon>Sphingobacteriales</taxon>
        <taxon>Sphingobacteriaceae</taxon>
        <taxon>Parapedobacter</taxon>
    </lineage>
</organism>
<dbReference type="PANTHER" id="PTHR43133">
    <property type="entry name" value="RNA POLYMERASE ECF-TYPE SIGMA FACTO"/>
    <property type="match status" value="1"/>
</dbReference>
<dbReference type="SUPFAM" id="SSF88659">
    <property type="entry name" value="Sigma3 and sigma4 domains of RNA polymerase sigma factors"/>
    <property type="match status" value="1"/>
</dbReference>
<dbReference type="InterPro" id="IPR039425">
    <property type="entry name" value="RNA_pol_sigma-70-like"/>
</dbReference>
<dbReference type="InterPro" id="IPR000792">
    <property type="entry name" value="Tscrpt_reg_LuxR_C"/>
</dbReference>
<dbReference type="Gene3D" id="1.10.10.10">
    <property type="entry name" value="Winged helix-like DNA-binding domain superfamily/Winged helix DNA-binding domain"/>
    <property type="match status" value="1"/>
</dbReference>
<evidence type="ECO:0000256" key="2">
    <source>
        <dbReference type="ARBA" id="ARBA00023015"/>
    </source>
</evidence>
<dbReference type="NCBIfam" id="TIGR02937">
    <property type="entry name" value="sigma70-ECF"/>
    <property type="match status" value="1"/>
</dbReference>
<dbReference type="InterPro" id="IPR013249">
    <property type="entry name" value="RNA_pol_sigma70_r4_t2"/>
</dbReference>
<dbReference type="InterPro" id="IPR014327">
    <property type="entry name" value="RNA_pol_sigma70_bacteroid"/>
</dbReference>
<dbReference type="GO" id="GO:0006352">
    <property type="term" value="P:DNA-templated transcription initiation"/>
    <property type="evidence" value="ECO:0007669"/>
    <property type="project" value="InterPro"/>
</dbReference>
<dbReference type="STRING" id="1477437.SAMN05444682_102264"/>
<keyword evidence="7" id="KW-1185">Reference proteome</keyword>
<evidence type="ECO:0000256" key="1">
    <source>
        <dbReference type="ARBA" id="ARBA00010641"/>
    </source>
</evidence>
<keyword evidence="2" id="KW-0805">Transcription regulation</keyword>
<dbReference type="GO" id="GO:0016987">
    <property type="term" value="F:sigma factor activity"/>
    <property type="evidence" value="ECO:0007669"/>
    <property type="project" value="UniProtKB-KW"/>
</dbReference>
<dbReference type="GO" id="GO:0003677">
    <property type="term" value="F:DNA binding"/>
    <property type="evidence" value="ECO:0007669"/>
    <property type="project" value="InterPro"/>
</dbReference>
<dbReference type="InterPro" id="IPR036388">
    <property type="entry name" value="WH-like_DNA-bd_sf"/>
</dbReference>
<dbReference type="InterPro" id="IPR007627">
    <property type="entry name" value="RNA_pol_sigma70_r2"/>
</dbReference>
<dbReference type="CDD" id="cd06171">
    <property type="entry name" value="Sigma70_r4"/>
    <property type="match status" value="1"/>
</dbReference>
<evidence type="ECO:0000259" key="5">
    <source>
        <dbReference type="SMART" id="SM00421"/>
    </source>
</evidence>
<accession>A0A1I3FCM6</accession>
<dbReference type="SMART" id="SM00421">
    <property type="entry name" value="HTH_LUXR"/>
    <property type="match status" value="1"/>
</dbReference>
<dbReference type="Gene3D" id="1.10.1740.10">
    <property type="match status" value="1"/>
</dbReference>
<feature type="domain" description="HTH luxR-type" evidence="5">
    <location>
        <begin position="109"/>
        <end position="167"/>
    </location>
</feature>
<evidence type="ECO:0000313" key="7">
    <source>
        <dbReference type="Proteomes" id="UP000198670"/>
    </source>
</evidence>
<comment type="similarity">
    <text evidence="1">Belongs to the sigma-70 factor family. ECF subfamily.</text>
</comment>
<proteinExistence type="inferred from homology"/>
<dbReference type="Proteomes" id="UP000198670">
    <property type="component" value="Unassembled WGS sequence"/>
</dbReference>
<dbReference type="EMBL" id="FOQO01000002">
    <property type="protein sequence ID" value="SFI08940.1"/>
    <property type="molecule type" value="Genomic_DNA"/>
</dbReference>
<dbReference type="NCBIfam" id="TIGR02985">
    <property type="entry name" value="Sig70_bacteroi1"/>
    <property type="match status" value="1"/>
</dbReference>
<keyword evidence="3" id="KW-0731">Sigma factor</keyword>
<dbReference type="RefSeq" id="WP_090624998.1">
    <property type="nucleotide sequence ID" value="NZ_FOQO01000002.1"/>
</dbReference>
<dbReference type="Pfam" id="PF08281">
    <property type="entry name" value="Sigma70_r4_2"/>
    <property type="match status" value="1"/>
</dbReference>
<reference evidence="6 7" key="1">
    <citation type="submission" date="2016-10" db="EMBL/GenBank/DDBJ databases">
        <authorList>
            <person name="de Groot N.N."/>
        </authorList>
    </citation>
    <scope>NUCLEOTIDE SEQUENCE [LARGE SCALE GENOMIC DNA]</scope>
    <source>
        <strain evidence="6 7">RK1</strain>
    </source>
</reference>
<name>A0A1I3FCM6_9SPHI</name>
<evidence type="ECO:0000313" key="6">
    <source>
        <dbReference type="EMBL" id="SFI08940.1"/>
    </source>
</evidence>
<sequence length="172" mass="19831">MDIEGVFRAYYRRLCHFAWQLIQDESVVEDIVQDVFVYLWDHPTSIKGGEQALQSFLYSAVRHSCYNHVRHQKVHLRYMHLSAASISEESSYLDKIIRAEAVGELVAAIEQLPQACKEVVHLGYFEGLSNAEIAERLNISINTVKTQKQRALKTLKKLVTPEMYLLLCYLLS</sequence>
<dbReference type="Pfam" id="PF04542">
    <property type="entry name" value="Sigma70_r2"/>
    <property type="match status" value="1"/>
</dbReference>
<dbReference type="InterPro" id="IPR014284">
    <property type="entry name" value="RNA_pol_sigma-70_dom"/>
</dbReference>
<dbReference type="SUPFAM" id="SSF88946">
    <property type="entry name" value="Sigma2 domain of RNA polymerase sigma factors"/>
    <property type="match status" value="1"/>
</dbReference>
<dbReference type="AlphaFoldDB" id="A0A1I3FCM6"/>
<dbReference type="OrthoDB" id="656273at2"/>
<keyword evidence="4" id="KW-0804">Transcription</keyword>
<protein>
    <submittedName>
        <fullName evidence="6">RNA polymerase sigma-70 factor, ECF subfamily</fullName>
    </submittedName>
</protein>
<dbReference type="InterPro" id="IPR013324">
    <property type="entry name" value="RNA_pol_sigma_r3/r4-like"/>
</dbReference>
<gene>
    <name evidence="6" type="ORF">SAMN05444682_102264</name>
</gene>
<dbReference type="InterPro" id="IPR013325">
    <property type="entry name" value="RNA_pol_sigma_r2"/>
</dbReference>
<dbReference type="PANTHER" id="PTHR43133:SF46">
    <property type="entry name" value="RNA POLYMERASE SIGMA-70 FACTOR ECF SUBFAMILY"/>
    <property type="match status" value="1"/>
</dbReference>
<evidence type="ECO:0000256" key="4">
    <source>
        <dbReference type="ARBA" id="ARBA00023163"/>
    </source>
</evidence>